<proteinExistence type="predicted"/>
<organism evidence="1">
    <name type="scientific">Streptomyces tendae</name>
    <dbReference type="NCBI Taxonomy" id="1932"/>
    <lineage>
        <taxon>Bacteria</taxon>
        <taxon>Bacillati</taxon>
        <taxon>Actinomycetota</taxon>
        <taxon>Actinomycetes</taxon>
        <taxon>Kitasatosporales</taxon>
        <taxon>Streptomycetaceae</taxon>
        <taxon>Streptomyces</taxon>
    </lineage>
</organism>
<sequence>MGSASQWARETFGDIASELADIIPACLVRAHDRARTGQEGVHTQTLEAYGHGLYAVQYEELAAGISGLGEPVRLQGRTMMLVRGHLIYPLRYAKKDVPVTAARLSRATGFRADLIRRHGPPAMQQAFDLDLGELEEAEVHPDLELLPEDVRLVLVAYACSMEKGVMRIEWGSAELRREDRYLIWHRHEPLPVAG</sequence>
<accession>A0A6B3QSN2</accession>
<reference evidence="1" key="1">
    <citation type="journal article" date="2020" name="Microorganisms">
        <title>Isolation, Genomic and Metabolomic Characterization of Streptomyces tendae VITAKN with Quorum Sensing Inhibitory Activity from Southern India.</title>
        <authorList>
            <person name="Ishaque N.M."/>
            <person name="Burgsdorf I."/>
            <person name="Limlingan Malit J.J."/>
            <person name="Saha S."/>
            <person name="Teta R."/>
            <person name="Ewe D."/>
            <person name="Kannabiran K."/>
            <person name="Hrouzek P."/>
            <person name="Steindler L."/>
            <person name="Costantino V."/>
            <person name="Saurav K."/>
        </authorList>
    </citation>
    <scope>NUCLEOTIDE SEQUENCE</scope>
    <source>
        <strain evidence="1">VITAKN</strain>
    </source>
</reference>
<dbReference type="AlphaFoldDB" id="A0A6B3QSN2"/>
<dbReference type="RefSeq" id="WP_164459361.1">
    <property type="nucleotide sequence ID" value="NZ_JAAIFS010000004.1"/>
</dbReference>
<gene>
    <name evidence="1" type="ORF">GUR47_21515</name>
</gene>
<name>A0A6B3QSN2_STRTE</name>
<dbReference type="EMBL" id="JAAIFS010000004">
    <property type="protein sequence ID" value="NEV89231.1"/>
    <property type="molecule type" value="Genomic_DNA"/>
</dbReference>
<protein>
    <submittedName>
        <fullName evidence="1">Uncharacterized protein</fullName>
    </submittedName>
</protein>
<comment type="caution">
    <text evidence="1">The sequence shown here is derived from an EMBL/GenBank/DDBJ whole genome shotgun (WGS) entry which is preliminary data.</text>
</comment>
<evidence type="ECO:0000313" key="1">
    <source>
        <dbReference type="EMBL" id="NEV89231.1"/>
    </source>
</evidence>